<accession>A0ABZ1WBQ2</accession>
<evidence type="ECO:0000313" key="2">
    <source>
        <dbReference type="EMBL" id="WUS58306.1"/>
    </source>
</evidence>
<dbReference type="Pfam" id="PF13349">
    <property type="entry name" value="DUF4097"/>
    <property type="match status" value="1"/>
</dbReference>
<dbReference type="Proteomes" id="UP001432014">
    <property type="component" value="Chromosome"/>
</dbReference>
<evidence type="ECO:0000259" key="1">
    <source>
        <dbReference type="Pfam" id="PF13349"/>
    </source>
</evidence>
<dbReference type="InterPro" id="IPR025164">
    <property type="entry name" value="Toastrack_DUF4097"/>
</dbReference>
<protein>
    <submittedName>
        <fullName evidence="2">DUF4097 domain-containing protein</fullName>
    </submittedName>
</protein>
<evidence type="ECO:0000313" key="3">
    <source>
        <dbReference type="Proteomes" id="UP001432014"/>
    </source>
</evidence>
<feature type="domain" description="DUF4097" evidence="1">
    <location>
        <begin position="113"/>
        <end position="224"/>
    </location>
</feature>
<sequence>MKRRMLLRVGSKLAITAAVVGGMSGCLIGDDDRERVVVYGVAEPVRTLVVQGRTGDIRVTGGGAAVRVTERRTYRGAEPVATHTTADGTLTLGYHCPDGDCGVGYDIEVPAGTVVRVANETGSVALSGLGAEVDVRTGTGDVEAVGLTSPTVRLEARTGGVSARFSTGPETVRADTRTGDVRVEVPREGTYAVEAATRTGDLKVGVARDDAAPRRITARTETGNVTVAGA</sequence>
<name>A0ABZ1WBQ2_9ACTN</name>
<dbReference type="PROSITE" id="PS51257">
    <property type="entry name" value="PROKAR_LIPOPROTEIN"/>
    <property type="match status" value="1"/>
</dbReference>
<keyword evidence="3" id="KW-1185">Reference proteome</keyword>
<dbReference type="EMBL" id="CP108482">
    <property type="protein sequence ID" value="WUS58306.1"/>
    <property type="molecule type" value="Genomic_DNA"/>
</dbReference>
<proteinExistence type="predicted"/>
<reference evidence="2 3" key="1">
    <citation type="submission" date="2022-10" db="EMBL/GenBank/DDBJ databases">
        <title>The complete genomes of actinobacterial strains from the NBC collection.</title>
        <authorList>
            <person name="Joergensen T.S."/>
            <person name="Alvarez Arevalo M."/>
            <person name="Sterndorff E.B."/>
            <person name="Faurdal D."/>
            <person name="Vuksanovic O."/>
            <person name="Mourched A.-S."/>
            <person name="Charusanti P."/>
            <person name="Shaw S."/>
            <person name="Blin K."/>
            <person name="Weber T."/>
        </authorList>
    </citation>
    <scope>NUCLEOTIDE SEQUENCE [LARGE SCALE GENOMIC DNA]</scope>
    <source>
        <strain evidence="2 3">NBC_01247</strain>
    </source>
</reference>
<dbReference type="RefSeq" id="WP_329495574.1">
    <property type="nucleotide sequence ID" value="NZ_CP108460.1"/>
</dbReference>
<organism evidence="2 3">
    <name type="scientific">Kitasatospora herbaricolor</name>
    <dbReference type="NCBI Taxonomy" id="68217"/>
    <lineage>
        <taxon>Bacteria</taxon>
        <taxon>Bacillati</taxon>
        <taxon>Actinomycetota</taxon>
        <taxon>Actinomycetes</taxon>
        <taxon>Kitasatosporales</taxon>
        <taxon>Streptomycetaceae</taxon>
        <taxon>Kitasatospora</taxon>
    </lineage>
</organism>
<gene>
    <name evidence="2" type="ORF">OG469_24015</name>
</gene>